<keyword evidence="5" id="KW-0808">Transferase</keyword>
<gene>
    <name evidence="14" type="ORF">N801_11755</name>
</gene>
<evidence type="ECO:0000256" key="8">
    <source>
        <dbReference type="ARBA" id="ARBA00022989"/>
    </source>
</evidence>
<evidence type="ECO:0000256" key="10">
    <source>
        <dbReference type="ARBA" id="ARBA00023136"/>
    </source>
</evidence>
<evidence type="ECO:0000256" key="6">
    <source>
        <dbReference type="ARBA" id="ARBA00022692"/>
    </source>
</evidence>
<evidence type="ECO:0000256" key="7">
    <source>
        <dbReference type="ARBA" id="ARBA00022777"/>
    </source>
</evidence>
<dbReference type="PANTHER" id="PTHR45436:SF5">
    <property type="entry name" value="SENSOR HISTIDINE KINASE TRCS"/>
    <property type="match status" value="1"/>
</dbReference>
<dbReference type="PRINTS" id="PR00344">
    <property type="entry name" value="BCTRLSENSOR"/>
</dbReference>
<dbReference type="GO" id="GO:0000155">
    <property type="term" value="F:phosphorelay sensor kinase activity"/>
    <property type="evidence" value="ECO:0007669"/>
    <property type="project" value="InterPro"/>
</dbReference>
<dbReference type="EC" id="2.7.13.3" evidence="3"/>
<reference evidence="14 15" key="1">
    <citation type="submission" date="2013-08" db="EMBL/GenBank/DDBJ databases">
        <title>The genome sequence of Knoellia aerolata.</title>
        <authorList>
            <person name="Zhu W."/>
            <person name="Wang G."/>
        </authorList>
    </citation>
    <scope>NUCLEOTIDE SEQUENCE [LARGE SCALE GENOMIC DNA]</scope>
    <source>
        <strain evidence="14 15">DSM 18566</strain>
    </source>
</reference>
<feature type="domain" description="HAMP" evidence="13">
    <location>
        <begin position="185"/>
        <end position="237"/>
    </location>
</feature>
<dbReference type="CDD" id="cd00082">
    <property type="entry name" value="HisKA"/>
    <property type="match status" value="1"/>
</dbReference>
<dbReference type="SMART" id="SM00304">
    <property type="entry name" value="HAMP"/>
    <property type="match status" value="1"/>
</dbReference>
<dbReference type="STRING" id="1385519.N801_11755"/>
<dbReference type="InterPro" id="IPR005467">
    <property type="entry name" value="His_kinase_dom"/>
</dbReference>
<keyword evidence="6 11" id="KW-0812">Transmembrane</keyword>
<sequence length="460" mass="48063">MRIGRAHLGVRATSTVSFAVLALVISAVLAGGTYLTARHFLLGQREDTAARQSFVDAALVREGLLTAGAEVSEVLDSTSPPPGAVVVIERDGAWYSSSLDTEAEAIPTHIRRLASKGQSAQAWTLLGTQPAIVVGVPIPAVRAQFYELSPTTELDSTLRTLAAVLGAFALVTTVAGALIGRAASARVVAPLEDVASATADIAAGRMTTRLPATSDPDLAVIVGSFNTMVEALDQRMRRDARFAADVAHELRSPVTTLMTSVTVLRGTEAGATGRRRAATDLVEREVRRLHRSLEHLLELGRLEAGVLELDRGPVDVGELVTHTVRDTMRPEELVTLVGSPLVVVANKAILHRAVVNLLDNADVHGGGTREVTVGCAADQVQVRVADAGPGVPTAERDRVFERFVRVGSRGSRSGSGLGLSLVAETAHAHGGSVWCEERPGGGATFVLSLPAAPASRGAGA</sequence>
<dbReference type="EMBL" id="AVPL01000002">
    <property type="protein sequence ID" value="KGN42815.1"/>
    <property type="molecule type" value="Genomic_DNA"/>
</dbReference>
<proteinExistence type="predicted"/>
<dbReference type="PROSITE" id="PS50109">
    <property type="entry name" value="HIS_KIN"/>
    <property type="match status" value="1"/>
</dbReference>
<dbReference type="GO" id="GO:0005886">
    <property type="term" value="C:plasma membrane"/>
    <property type="evidence" value="ECO:0007669"/>
    <property type="project" value="UniProtKB-SubCell"/>
</dbReference>
<dbReference type="InterPro" id="IPR003594">
    <property type="entry name" value="HATPase_dom"/>
</dbReference>
<dbReference type="InterPro" id="IPR003660">
    <property type="entry name" value="HAMP_dom"/>
</dbReference>
<dbReference type="PROSITE" id="PS50885">
    <property type="entry name" value="HAMP"/>
    <property type="match status" value="1"/>
</dbReference>
<evidence type="ECO:0000259" key="13">
    <source>
        <dbReference type="PROSITE" id="PS50885"/>
    </source>
</evidence>
<dbReference type="SMART" id="SM00387">
    <property type="entry name" value="HATPase_c"/>
    <property type="match status" value="1"/>
</dbReference>
<evidence type="ECO:0000256" key="5">
    <source>
        <dbReference type="ARBA" id="ARBA00022679"/>
    </source>
</evidence>
<dbReference type="Proteomes" id="UP000030013">
    <property type="component" value="Unassembled WGS sequence"/>
</dbReference>
<dbReference type="CDD" id="cd00075">
    <property type="entry name" value="HATPase"/>
    <property type="match status" value="1"/>
</dbReference>
<evidence type="ECO:0000256" key="4">
    <source>
        <dbReference type="ARBA" id="ARBA00022553"/>
    </source>
</evidence>
<name>A0A0A0JZ98_9MICO</name>
<dbReference type="Gene3D" id="6.10.340.10">
    <property type="match status" value="1"/>
</dbReference>
<feature type="transmembrane region" description="Helical" evidence="11">
    <location>
        <begin position="12"/>
        <end position="35"/>
    </location>
</feature>
<protein>
    <recommendedName>
        <fullName evidence="3">histidine kinase</fullName>
        <ecNumber evidence="3">2.7.13.3</ecNumber>
    </recommendedName>
</protein>
<keyword evidence="7 14" id="KW-0418">Kinase</keyword>
<dbReference type="AlphaFoldDB" id="A0A0A0JZ98"/>
<dbReference type="Pfam" id="PF00512">
    <property type="entry name" value="HisKA"/>
    <property type="match status" value="1"/>
</dbReference>
<dbReference type="InterPro" id="IPR004358">
    <property type="entry name" value="Sig_transdc_His_kin-like_C"/>
</dbReference>
<dbReference type="PANTHER" id="PTHR45436">
    <property type="entry name" value="SENSOR HISTIDINE KINASE YKOH"/>
    <property type="match status" value="1"/>
</dbReference>
<dbReference type="RefSeq" id="WP_052112505.1">
    <property type="nucleotide sequence ID" value="NZ_AVPL01000002.1"/>
</dbReference>
<evidence type="ECO:0000256" key="1">
    <source>
        <dbReference type="ARBA" id="ARBA00000085"/>
    </source>
</evidence>
<keyword evidence="4" id="KW-0597">Phosphoprotein</keyword>
<keyword evidence="10 11" id="KW-0472">Membrane</keyword>
<comment type="catalytic activity">
    <reaction evidence="1">
        <text>ATP + protein L-histidine = ADP + protein N-phospho-L-histidine.</text>
        <dbReference type="EC" id="2.7.13.3"/>
    </reaction>
</comment>
<dbReference type="InterPro" id="IPR036890">
    <property type="entry name" value="HATPase_C_sf"/>
</dbReference>
<dbReference type="SUPFAM" id="SSF158472">
    <property type="entry name" value="HAMP domain-like"/>
    <property type="match status" value="1"/>
</dbReference>
<dbReference type="Gene3D" id="1.10.287.130">
    <property type="match status" value="1"/>
</dbReference>
<dbReference type="SMART" id="SM00388">
    <property type="entry name" value="HisKA"/>
    <property type="match status" value="1"/>
</dbReference>
<keyword evidence="8 11" id="KW-1133">Transmembrane helix</keyword>
<evidence type="ECO:0000259" key="12">
    <source>
        <dbReference type="PROSITE" id="PS50109"/>
    </source>
</evidence>
<evidence type="ECO:0000256" key="2">
    <source>
        <dbReference type="ARBA" id="ARBA00004236"/>
    </source>
</evidence>
<dbReference type="Pfam" id="PF00672">
    <property type="entry name" value="HAMP"/>
    <property type="match status" value="1"/>
</dbReference>
<dbReference type="InterPro" id="IPR050428">
    <property type="entry name" value="TCS_sensor_his_kinase"/>
</dbReference>
<dbReference type="InterPro" id="IPR003661">
    <property type="entry name" value="HisK_dim/P_dom"/>
</dbReference>
<accession>A0A0A0JZ98</accession>
<dbReference type="OrthoDB" id="5242752at2"/>
<dbReference type="Pfam" id="PF02518">
    <property type="entry name" value="HATPase_c"/>
    <property type="match status" value="1"/>
</dbReference>
<evidence type="ECO:0000313" key="14">
    <source>
        <dbReference type="EMBL" id="KGN42815.1"/>
    </source>
</evidence>
<evidence type="ECO:0000313" key="15">
    <source>
        <dbReference type="Proteomes" id="UP000030013"/>
    </source>
</evidence>
<dbReference type="SUPFAM" id="SSF47384">
    <property type="entry name" value="Homodimeric domain of signal transducing histidine kinase"/>
    <property type="match status" value="1"/>
</dbReference>
<dbReference type="eggNOG" id="COG2205">
    <property type="taxonomic scope" value="Bacteria"/>
</dbReference>
<dbReference type="SUPFAM" id="SSF55874">
    <property type="entry name" value="ATPase domain of HSP90 chaperone/DNA topoisomerase II/histidine kinase"/>
    <property type="match status" value="1"/>
</dbReference>
<comment type="subcellular location">
    <subcellularLocation>
        <location evidence="2">Cell membrane</location>
    </subcellularLocation>
</comment>
<evidence type="ECO:0000256" key="9">
    <source>
        <dbReference type="ARBA" id="ARBA00023012"/>
    </source>
</evidence>
<keyword evidence="15" id="KW-1185">Reference proteome</keyword>
<dbReference type="InterPro" id="IPR036097">
    <property type="entry name" value="HisK_dim/P_sf"/>
</dbReference>
<evidence type="ECO:0000256" key="11">
    <source>
        <dbReference type="SAM" id="Phobius"/>
    </source>
</evidence>
<keyword evidence="9" id="KW-0902">Two-component regulatory system</keyword>
<dbReference type="Gene3D" id="3.30.565.10">
    <property type="entry name" value="Histidine kinase-like ATPase, C-terminal domain"/>
    <property type="match status" value="1"/>
</dbReference>
<feature type="domain" description="Histidine kinase" evidence="12">
    <location>
        <begin position="245"/>
        <end position="453"/>
    </location>
</feature>
<comment type="caution">
    <text evidence="14">The sequence shown here is derived from an EMBL/GenBank/DDBJ whole genome shotgun (WGS) entry which is preliminary data.</text>
</comment>
<organism evidence="14 15">
    <name type="scientific">Knoellia aerolata DSM 18566</name>
    <dbReference type="NCBI Taxonomy" id="1385519"/>
    <lineage>
        <taxon>Bacteria</taxon>
        <taxon>Bacillati</taxon>
        <taxon>Actinomycetota</taxon>
        <taxon>Actinomycetes</taxon>
        <taxon>Micrococcales</taxon>
        <taxon>Intrasporangiaceae</taxon>
        <taxon>Knoellia</taxon>
    </lineage>
</organism>
<evidence type="ECO:0000256" key="3">
    <source>
        <dbReference type="ARBA" id="ARBA00012438"/>
    </source>
</evidence>
<dbReference type="CDD" id="cd06225">
    <property type="entry name" value="HAMP"/>
    <property type="match status" value="1"/>
</dbReference>